<proteinExistence type="inferred from homology"/>
<dbReference type="AlphaFoldDB" id="A0A5C0VGM5"/>
<gene>
    <name evidence="4" type="ORF">FYC62_04555</name>
</gene>
<dbReference type="InterPro" id="IPR011042">
    <property type="entry name" value="6-blade_b-propeller_TolB-like"/>
</dbReference>
<evidence type="ECO:0000313" key="4">
    <source>
        <dbReference type="EMBL" id="QEK51023.1"/>
    </source>
</evidence>
<evidence type="ECO:0000259" key="3">
    <source>
        <dbReference type="Pfam" id="PF13485"/>
    </source>
</evidence>
<accession>A0A5C0VGM5</accession>
<dbReference type="PANTHER" id="PTHR36842">
    <property type="entry name" value="PROTEIN TOLB HOMOLOG"/>
    <property type="match status" value="1"/>
</dbReference>
<feature type="chain" id="PRO_5022918042" evidence="2">
    <location>
        <begin position="32"/>
        <end position="1050"/>
    </location>
</feature>
<protein>
    <submittedName>
        <fullName evidence="4">TolB protein</fullName>
    </submittedName>
</protein>
<dbReference type="Pfam" id="PF07676">
    <property type="entry name" value="PD40"/>
    <property type="match status" value="4"/>
</dbReference>
<evidence type="ECO:0000313" key="5">
    <source>
        <dbReference type="Proteomes" id="UP000323653"/>
    </source>
</evidence>
<dbReference type="SUPFAM" id="SSF82171">
    <property type="entry name" value="DPP6 N-terminal domain-like"/>
    <property type="match status" value="1"/>
</dbReference>
<dbReference type="KEGG" id="pej:FYC62_04555"/>
<feature type="signal peptide" evidence="2">
    <location>
        <begin position="1"/>
        <end position="31"/>
    </location>
</feature>
<dbReference type="Proteomes" id="UP000323653">
    <property type="component" value="Chromosome"/>
</dbReference>
<sequence length="1050" mass="118785">MTKNFTFNKAKIYTTLFFSSLFLLFAGNAQAQYFGQNKVRYKNLKFKVYETPHFHLYYYTENDSLIKNFAKESEAWYALHQQIFRDTFKRPNPIILYGNSPEFQQTTIINSEISVGTGGVTEGLKNRVFMPIQESNFQTRHVLGHELVHAFQYHSLIEGDSTQLENIGNLPLWMVEGMAEYLSLGKVDANTAMWMRDAVLNKDIPTLNDLTTNSKYFPYRYGQAFWAFIGSTYGDTIIMPFFRSTAKFGYEMAIRRTFGYDEKTLSSLWKSSLENAYTPYLKDTTQKPIGTKLIDNENGGDMNLSPAISPDGKYVVFLSEKELFSIDLFLADAKTGKIIRKLTSKIKNSHIDEFNYIESAGSWSPDSKQFAFSAFSEGRNKLIIVDIDNGKTVLQKSMGKVEQFGNLNWSPTGKEIAFSGLKDGQSDLFSYNLETKEVTQLTNDRFTDYQPSFSSDGKKIVFSTDRQNLGKDLSAFISMSLAILDVASKKVTNINVFPKANNLNPVFDANDRNIYFLSNRDGFRNMYRYNISRDYVEQLTDYFTGISGITESSPALSISKNNDIVYSYYRSQRYTLYNAHVTEFRGTLVNSNAVDFTAATLPPPSSVGVNIINKNLDNFLAYDDTPVDSVKAIPFKSQFQLDYIASNGVGVATSRFGTGMQSGVQAIFSDILSRNQIFAAAAVNGEIYDFGAQFAYINQESRWNWGASVSHLPFQSGLFGIKATGLPQENGPDRPVIEEYVDIIRTFEESVQGFTSYPFSKTTRFELGAGASYYSYRVDRFSTYYDPNTRFPIFQDRRKLSREEFLEDQGFNLSSFTVFQLNTALVGDNSYSGVAAPLGGYRYRIGIEQNFGTFQFTAPIIDLRKYVRVKPVTFAGRIYGFGRIGNVNNQLFPLFIGMPFLIRGYEANSFYNGRNLTGEENGFNINQLIGNRMLISNFEVRLPFTGPEKLAAFPSKFLFSDLNLFFDAGVSWNEGDRIAWDRKAPRRIGTDAATNTALYEENVRVPALSAGISARVNVFGYFVLEPYLAIPFNRVDIQKPVFGLAFAPGW</sequence>
<reference evidence="4 5" key="1">
    <citation type="submission" date="2019-08" db="EMBL/GenBank/DDBJ databases">
        <title>Pedobacter sp. nov., isolated from Han river, South Korea.</title>
        <authorList>
            <person name="Lee D.-H."/>
            <person name="Kim Y.-S."/>
            <person name="Hwang E.-M."/>
            <person name="Le Tran T.C."/>
            <person name="Cha C.-J."/>
        </authorList>
    </citation>
    <scope>NUCLEOTIDE SEQUENCE [LARGE SCALE GENOMIC DNA]</scope>
    <source>
        <strain evidence="4 5">CJ43</strain>
    </source>
</reference>
<keyword evidence="5" id="KW-1185">Reference proteome</keyword>
<organism evidence="4 5">
    <name type="scientific">Pedobacter aquae</name>
    <dbReference type="NCBI Taxonomy" id="2605747"/>
    <lineage>
        <taxon>Bacteria</taxon>
        <taxon>Pseudomonadati</taxon>
        <taxon>Bacteroidota</taxon>
        <taxon>Sphingobacteriia</taxon>
        <taxon>Sphingobacteriales</taxon>
        <taxon>Sphingobacteriaceae</taxon>
        <taxon>Pedobacter</taxon>
    </lineage>
</organism>
<dbReference type="InterPro" id="IPR039568">
    <property type="entry name" value="Peptidase_MA-like_dom"/>
</dbReference>
<feature type="domain" description="Peptidase MA-like" evidence="3">
    <location>
        <begin position="88"/>
        <end position="274"/>
    </location>
</feature>
<dbReference type="Gene3D" id="2.120.10.30">
    <property type="entry name" value="TolB, C-terminal domain"/>
    <property type="match status" value="2"/>
</dbReference>
<name>A0A5C0VGM5_9SPHI</name>
<evidence type="ECO:0000256" key="2">
    <source>
        <dbReference type="SAM" id="SignalP"/>
    </source>
</evidence>
<dbReference type="PANTHER" id="PTHR36842:SF1">
    <property type="entry name" value="PROTEIN TOLB"/>
    <property type="match status" value="1"/>
</dbReference>
<dbReference type="RefSeq" id="WP_149074087.1">
    <property type="nucleotide sequence ID" value="NZ_CP043329.1"/>
</dbReference>
<dbReference type="EMBL" id="CP043329">
    <property type="protein sequence ID" value="QEK51023.1"/>
    <property type="molecule type" value="Genomic_DNA"/>
</dbReference>
<evidence type="ECO:0000256" key="1">
    <source>
        <dbReference type="ARBA" id="ARBA00009820"/>
    </source>
</evidence>
<keyword evidence="2" id="KW-0732">Signal</keyword>
<dbReference type="InterPro" id="IPR011659">
    <property type="entry name" value="WD40"/>
</dbReference>
<comment type="similarity">
    <text evidence="1">Belongs to the TolB family.</text>
</comment>
<dbReference type="Pfam" id="PF13485">
    <property type="entry name" value="Peptidase_MA_2"/>
    <property type="match status" value="1"/>
</dbReference>